<accession>A0ABW8YUE2</accession>
<dbReference type="InterPro" id="IPR004776">
    <property type="entry name" value="Mem_transp_PIN-like"/>
</dbReference>
<name>A0ABW8YUE2_9FLAO</name>
<keyword evidence="7 8" id="KW-0472">Membrane</keyword>
<keyword evidence="5 8" id="KW-0812">Transmembrane</keyword>
<protein>
    <submittedName>
        <fullName evidence="9">AEC family transporter</fullName>
    </submittedName>
</protein>
<keyword evidence="6 8" id="KW-1133">Transmembrane helix</keyword>
<dbReference type="PANTHER" id="PTHR36838:SF1">
    <property type="entry name" value="SLR1864 PROTEIN"/>
    <property type="match status" value="1"/>
</dbReference>
<comment type="similarity">
    <text evidence="2">Belongs to the auxin efflux carrier (TC 2.A.69) family.</text>
</comment>
<dbReference type="Gene3D" id="1.20.1530.20">
    <property type="match status" value="1"/>
</dbReference>
<keyword evidence="4" id="KW-1003">Cell membrane</keyword>
<feature type="transmembrane region" description="Helical" evidence="8">
    <location>
        <begin position="88"/>
        <end position="109"/>
    </location>
</feature>
<dbReference type="EMBL" id="JBELPZ010000003">
    <property type="protein sequence ID" value="MFL9843694.1"/>
    <property type="molecule type" value="Genomic_DNA"/>
</dbReference>
<evidence type="ECO:0000256" key="6">
    <source>
        <dbReference type="ARBA" id="ARBA00022989"/>
    </source>
</evidence>
<evidence type="ECO:0000256" key="3">
    <source>
        <dbReference type="ARBA" id="ARBA00022448"/>
    </source>
</evidence>
<dbReference type="InterPro" id="IPR038770">
    <property type="entry name" value="Na+/solute_symporter_sf"/>
</dbReference>
<feature type="transmembrane region" description="Helical" evidence="8">
    <location>
        <begin position="187"/>
        <end position="207"/>
    </location>
</feature>
<evidence type="ECO:0000256" key="2">
    <source>
        <dbReference type="ARBA" id="ARBA00010145"/>
    </source>
</evidence>
<dbReference type="Proteomes" id="UP001629156">
    <property type="component" value="Unassembled WGS sequence"/>
</dbReference>
<evidence type="ECO:0000256" key="8">
    <source>
        <dbReference type="SAM" id="Phobius"/>
    </source>
</evidence>
<organism evidence="9 10">
    <name type="scientific">Flavobacterium rhizosphaerae</name>
    <dbReference type="NCBI Taxonomy" id="3163298"/>
    <lineage>
        <taxon>Bacteria</taxon>
        <taxon>Pseudomonadati</taxon>
        <taxon>Bacteroidota</taxon>
        <taxon>Flavobacteriia</taxon>
        <taxon>Flavobacteriales</taxon>
        <taxon>Flavobacteriaceae</taxon>
        <taxon>Flavobacterium</taxon>
    </lineage>
</organism>
<evidence type="ECO:0000256" key="5">
    <source>
        <dbReference type="ARBA" id="ARBA00022692"/>
    </source>
</evidence>
<evidence type="ECO:0000256" key="1">
    <source>
        <dbReference type="ARBA" id="ARBA00004651"/>
    </source>
</evidence>
<feature type="transmembrane region" description="Helical" evidence="8">
    <location>
        <begin position="158"/>
        <end position="181"/>
    </location>
</feature>
<evidence type="ECO:0000313" key="9">
    <source>
        <dbReference type="EMBL" id="MFL9843694.1"/>
    </source>
</evidence>
<sequence length="302" mass="33206">MGSIILIFICLFAGVALRRIKKVPANAHVALNQFAIYISLPALSLYYIPKIKIDTSLLYPAGVAWIGFLLSWLFFTSLSKIFLWPRKLTGCLILLGGLGNTSFIGYPVIQALYGQDGLKVAIITDQPGSFVVLSTLGIFTALKFSGKRVAGIDLLKNILFFPPFVGFFIGLCLNISGFDFIPLFQDIFLRLGNTVTAIALVAVGLQLKIDIKSRHWKFLWLGLLFKLIITPLVIFILYYWVFGHSGQAMHVSVLEAAMPPMITAAILASANGLKPKLAGMMIGIGIPLSFLTLALWYIFLKS</sequence>
<keyword evidence="3" id="KW-0813">Transport</keyword>
<evidence type="ECO:0000313" key="10">
    <source>
        <dbReference type="Proteomes" id="UP001629156"/>
    </source>
</evidence>
<feature type="transmembrane region" description="Helical" evidence="8">
    <location>
        <begin position="57"/>
        <end position="76"/>
    </location>
</feature>
<evidence type="ECO:0000256" key="7">
    <source>
        <dbReference type="ARBA" id="ARBA00023136"/>
    </source>
</evidence>
<feature type="transmembrane region" description="Helical" evidence="8">
    <location>
        <begin position="277"/>
        <end position="299"/>
    </location>
</feature>
<comment type="caution">
    <text evidence="9">The sequence shown here is derived from an EMBL/GenBank/DDBJ whole genome shotgun (WGS) entry which is preliminary data.</text>
</comment>
<proteinExistence type="inferred from homology"/>
<dbReference type="PANTHER" id="PTHR36838">
    <property type="entry name" value="AUXIN EFFLUX CARRIER FAMILY PROTEIN"/>
    <property type="match status" value="1"/>
</dbReference>
<dbReference type="Pfam" id="PF03547">
    <property type="entry name" value="Mem_trans"/>
    <property type="match status" value="1"/>
</dbReference>
<reference evidence="9 10" key="1">
    <citation type="submission" date="2024-06" db="EMBL/GenBank/DDBJ databases">
        <authorList>
            <person name="Kaempfer P."/>
            <person name="Viver T."/>
        </authorList>
    </citation>
    <scope>NUCLEOTIDE SEQUENCE [LARGE SCALE GENOMIC DNA]</scope>
    <source>
        <strain evidence="9 10">ST-119</strain>
    </source>
</reference>
<feature type="transmembrane region" description="Helical" evidence="8">
    <location>
        <begin position="129"/>
        <end position="146"/>
    </location>
</feature>
<comment type="subcellular location">
    <subcellularLocation>
        <location evidence="1">Cell membrane</location>
        <topology evidence="1">Multi-pass membrane protein</topology>
    </subcellularLocation>
</comment>
<evidence type="ECO:0000256" key="4">
    <source>
        <dbReference type="ARBA" id="ARBA00022475"/>
    </source>
</evidence>
<keyword evidence="10" id="KW-1185">Reference proteome</keyword>
<feature type="transmembrane region" description="Helical" evidence="8">
    <location>
        <begin position="219"/>
        <end position="242"/>
    </location>
</feature>
<dbReference type="RefSeq" id="WP_408083948.1">
    <property type="nucleotide sequence ID" value="NZ_JBELPZ010000003.1"/>
</dbReference>
<gene>
    <name evidence="9" type="ORF">ABS766_04605</name>
</gene>